<accession>A0A8X6MHS3</accession>
<keyword evidence="3" id="KW-1185">Reference proteome</keyword>
<gene>
    <name evidence="2" type="ORF">NPIL_106001</name>
</gene>
<keyword evidence="1" id="KW-1133">Transmembrane helix</keyword>
<sequence length="39" mass="4336">MFSFNFSYMFYAFMVAIIVLLNVIDISEAGAGAYLHPGD</sequence>
<organism evidence="2 3">
    <name type="scientific">Nephila pilipes</name>
    <name type="common">Giant wood spider</name>
    <name type="synonym">Nephila maculata</name>
    <dbReference type="NCBI Taxonomy" id="299642"/>
    <lineage>
        <taxon>Eukaryota</taxon>
        <taxon>Metazoa</taxon>
        <taxon>Ecdysozoa</taxon>
        <taxon>Arthropoda</taxon>
        <taxon>Chelicerata</taxon>
        <taxon>Arachnida</taxon>
        <taxon>Araneae</taxon>
        <taxon>Araneomorphae</taxon>
        <taxon>Entelegynae</taxon>
        <taxon>Araneoidea</taxon>
        <taxon>Nephilidae</taxon>
        <taxon>Nephila</taxon>
    </lineage>
</organism>
<feature type="transmembrane region" description="Helical" evidence="1">
    <location>
        <begin position="6"/>
        <end position="24"/>
    </location>
</feature>
<evidence type="ECO:0000313" key="3">
    <source>
        <dbReference type="Proteomes" id="UP000887013"/>
    </source>
</evidence>
<feature type="non-terminal residue" evidence="2">
    <location>
        <position position="1"/>
    </location>
</feature>
<name>A0A8X6MHS3_NEPPI</name>
<evidence type="ECO:0000313" key="2">
    <source>
        <dbReference type="EMBL" id="GFS59344.1"/>
    </source>
</evidence>
<protein>
    <submittedName>
        <fullName evidence="2">Uncharacterized protein</fullName>
    </submittedName>
</protein>
<keyword evidence="1" id="KW-0472">Membrane</keyword>
<dbReference type="EMBL" id="BMAW01093223">
    <property type="protein sequence ID" value="GFS59344.1"/>
    <property type="molecule type" value="Genomic_DNA"/>
</dbReference>
<proteinExistence type="predicted"/>
<dbReference type="AlphaFoldDB" id="A0A8X6MHS3"/>
<comment type="caution">
    <text evidence="2">The sequence shown here is derived from an EMBL/GenBank/DDBJ whole genome shotgun (WGS) entry which is preliminary data.</text>
</comment>
<evidence type="ECO:0000256" key="1">
    <source>
        <dbReference type="SAM" id="Phobius"/>
    </source>
</evidence>
<dbReference type="Proteomes" id="UP000887013">
    <property type="component" value="Unassembled WGS sequence"/>
</dbReference>
<reference evidence="2" key="1">
    <citation type="submission" date="2020-08" db="EMBL/GenBank/DDBJ databases">
        <title>Multicomponent nature underlies the extraordinary mechanical properties of spider dragline silk.</title>
        <authorList>
            <person name="Kono N."/>
            <person name="Nakamura H."/>
            <person name="Mori M."/>
            <person name="Yoshida Y."/>
            <person name="Ohtoshi R."/>
            <person name="Malay A.D."/>
            <person name="Moran D.A.P."/>
            <person name="Tomita M."/>
            <person name="Numata K."/>
            <person name="Arakawa K."/>
        </authorList>
    </citation>
    <scope>NUCLEOTIDE SEQUENCE</scope>
</reference>
<keyword evidence="1" id="KW-0812">Transmembrane</keyword>